<keyword evidence="17" id="KW-1185">Reference proteome</keyword>
<evidence type="ECO:0000313" key="14">
    <source>
        <dbReference type="EMBL" id="SPX61959.1"/>
    </source>
</evidence>
<evidence type="ECO:0000313" key="5">
    <source>
        <dbReference type="EMBL" id="SPX60101.1"/>
    </source>
</evidence>
<dbReference type="AlphaFoldDB" id="A0A0W0TIP7"/>
<evidence type="ECO:0000313" key="2">
    <source>
        <dbReference type="EMBL" id="SPX59161.1"/>
    </source>
</evidence>
<name>A0A0W0TIP7_9GAMM</name>
<evidence type="ECO:0000313" key="6">
    <source>
        <dbReference type="EMBL" id="SPX60354.1"/>
    </source>
</evidence>
<evidence type="ECO:0000313" key="18">
    <source>
        <dbReference type="Proteomes" id="UP000251942"/>
    </source>
</evidence>
<accession>A0A0W0TIP7</accession>
<dbReference type="EMBL" id="UASS01000005">
    <property type="protein sequence ID" value="SPX60087.1"/>
    <property type="molecule type" value="Genomic_DNA"/>
</dbReference>
<dbReference type="EMBL" id="UASS01000001">
    <property type="protein sequence ID" value="SPX59161.1"/>
    <property type="molecule type" value="Genomic_DNA"/>
</dbReference>
<evidence type="ECO:0000313" key="7">
    <source>
        <dbReference type="EMBL" id="SPX60357.1"/>
    </source>
</evidence>
<dbReference type="EMBL" id="UASS01000035">
    <property type="protein sequence ID" value="SPX62093.1"/>
    <property type="molecule type" value="Genomic_DNA"/>
</dbReference>
<dbReference type="Proteomes" id="UP000251942">
    <property type="component" value="Unassembled WGS sequence"/>
</dbReference>
<dbReference type="EMBL" id="UASS01000009">
    <property type="protein sequence ID" value="SPX60368.1"/>
    <property type="molecule type" value="Genomic_DNA"/>
</dbReference>
<evidence type="ECO:0000313" key="16">
    <source>
        <dbReference type="EMBL" id="SPX62093.1"/>
    </source>
</evidence>
<dbReference type="EMBL" id="UASS01000032">
    <property type="protein sequence ID" value="SPX61959.1"/>
    <property type="molecule type" value="Genomic_DNA"/>
</dbReference>
<dbReference type="STRING" id="453.Lfee_3170"/>
<dbReference type="RefSeq" id="WP_058447955.1">
    <property type="nucleotide sequence ID" value="NZ_CAAAHT010000007.1"/>
</dbReference>
<evidence type="ECO:0000313" key="1">
    <source>
        <dbReference type="EMBL" id="KTC95505.1"/>
    </source>
</evidence>
<dbReference type="Proteomes" id="UP000054698">
    <property type="component" value="Unassembled WGS sequence"/>
</dbReference>
<evidence type="ECO:0000313" key="3">
    <source>
        <dbReference type="EMBL" id="SPX59824.1"/>
    </source>
</evidence>
<sequence length="116" mass="13617">MKSKEDYWERLFTGYERSGLSQEDFCHAQGIPIEKFKYQWRKKFGSRSNKPKSQTGFDKPIRFEPVLISNKDAVAHEPAKSQSILIQFPNQIRCEVKMDIKSKDFSSLLNQLRLLC</sequence>
<dbReference type="EMBL" id="UASS01000026">
    <property type="protein sequence ID" value="SPX61874.1"/>
    <property type="molecule type" value="Genomic_DNA"/>
</dbReference>
<dbReference type="EMBL" id="UASS01000006">
    <property type="protein sequence ID" value="SPX60101.1"/>
    <property type="molecule type" value="Genomic_DNA"/>
</dbReference>
<protein>
    <submittedName>
        <fullName evidence="1">Uncharacterized protein</fullName>
    </submittedName>
</protein>
<reference evidence="1 17" key="1">
    <citation type="submission" date="2015-11" db="EMBL/GenBank/DDBJ databases">
        <title>Genomic analysis of 38 Legionella species identifies large and diverse effector repertoires.</title>
        <authorList>
            <person name="Burstein D."/>
            <person name="Amaro F."/>
            <person name="Zusman T."/>
            <person name="Lifshitz Z."/>
            <person name="Cohen O."/>
            <person name="Gilbert J.A."/>
            <person name="Pupko T."/>
            <person name="Shuman H.A."/>
            <person name="Segal G."/>
        </authorList>
    </citation>
    <scope>NUCLEOTIDE SEQUENCE [LARGE SCALE GENOMIC DNA]</scope>
    <source>
        <strain evidence="1 17">WO-44C</strain>
    </source>
</reference>
<proteinExistence type="predicted"/>
<evidence type="ECO:0000313" key="13">
    <source>
        <dbReference type="EMBL" id="SPX61906.1"/>
    </source>
</evidence>
<dbReference type="OrthoDB" id="5651872at2"/>
<evidence type="ECO:0000313" key="9">
    <source>
        <dbReference type="EMBL" id="SPX61135.1"/>
    </source>
</evidence>
<evidence type="ECO:0000313" key="12">
    <source>
        <dbReference type="EMBL" id="SPX61892.1"/>
    </source>
</evidence>
<evidence type="ECO:0000313" key="17">
    <source>
        <dbReference type="Proteomes" id="UP000054698"/>
    </source>
</evidence>
<dbReference type="EMBL" id="UASS01000022">
    <property type="protein sequence ID" value="SPX61659.1"/>
    <property type="molecule type" value="Genomic_DNA"/>
</dbReference>
<dbReference type="EMBL" id="UASS01000026">
    <property type="protein sequence ID" value="SPX61892.1"/>
    <property type="molecule type" value="Genomic_DNA"/>
</dbReference>
<organism evidence="1 17">
    <name type="scientific">Legionella feeleii</name>
    <dbReference type="NCBI Taxonomy" id="453"/>
    <lineage>
        <taxon>Bacteria</taxon>
        <taxon>Pseudomonadati</taxon>
        <taxon>Pseudomonadota</taxon>
        <taxon>Gammaproteobacteria</taxon>
        <taxon>Legionellales</taxon>
        <taxon>Legionellaceae</taxon>
        <taxon>Legionella</taxon>
    </lineage>
</organism>
<evidence type="ECO:0000313" key="15">
    <source>
        <dbReference type="EMBL" id="SPX61961.1"/>
    </source>
</evidence>
<dbReference type="EMBL" id="UASS01000008">
    <property type="protein sequence ID" value="SPX60354.1"/>
    <property type="molecule type" value="Genomic_DNA"/>
</dbReference>
<evidence type="ECO:0000313" key="4">
    <source>
        <dbReference type="EMBL" id="SPX60087.1"/>
    </source>
</evidence>
<dbReference type="EMBL" id="UASS01000027">
    <property type="protein sequence ID" value="SPX61906.1"/>
    <property type="molecule type" value="Genomic_DNA"/>
</dbReference>
<evidence type="ECO:0000313" key="8">
    <source>
        <dbReference type="EMBL" id="SPX60368.1"/>
    </source>
</evidence>
<dbReference type="EMBL" id="UASS01000008">
    <property type="protein sequence ID" value="SPX60357.1"/>
    <property type="molecule type" value="Genomic_DNA"/>
</dbReference>
<dbReference type="EMBL" id="UASS01000017">
    <property type="protein sequence ID" value="SPX61135.1"/>
    <property type="molecule type" value="Genomic_DNA"/>
</dbReference>
<dbReference type="EMBL" id="UASS01000003">
    <property type="protein sequence ID" value="SPX59824.1"/>
    <property type="molecule type" value="Genomic_DNA"/>
</dbReference>
<evidence type="ECO:0000313" key="11">
    <source>
        <dbReference type="EMBL" id="SPX61874.1"/>
    </source>
</evidence>
<evidence type="ECO:0000313" key="10">
    <source>
        <dbReference type="EMBL" id="SPX61659.1"/>
    </source>
</evidence>
<dbReference type="EMBL" id="LNYB01000085">
    <property type="protein sequence ID" value="KTC95505.1"/>
    <property type="molecule type" value="Genomic_DNA"/>
</dbReference>
<reference evidence="2 18" key="2">
    <citation type="submission" date="2018-06" db="EMBL/GenBank/DDBJ databases">
        <authorList>
            <consortium name="Pathogen Informatics"/>
            <person name="Doyle S."/>
        </authorList>
    </citation>
    <scope>NUCLEOTIDE SEQUENCE [LARGE SCALE GENOMIC DNA]</scope>
    <source>
        <strain evidence="2 18">NCTC12022</strain>
    </source>
</reference>
<dbReference type="PATRIC" id="fig|453.4.peg.3453"/>
<gene>
    <name evidence="1" type="ORF">Lfee_3170</name>
    <name evidence="2" type="ORF">NCTC12022_00001</name>
    <name evidence="3" type="ORF">NCTC12022_00535</name>
    <name evidence="4" type="ORF">NCTC12022_00803</name>
    <name evidence="5" type="ORF">NCTC12022_00817</name>
    <name evidence="6" type="ORF">NCTC12022_01077</name>
    <name evidence="7" type="ORF">NCTC12022_01080</name>
    <name evidence="8" type="ORF">NCTC12022_01092</name>
    <name evidence="9" type="ORF">NCTC12022_01873</name>
    <name evidence="10" type="ORF">NCTC12022_02403</name>
    <name evidence="11" type="ORF">NCTC12022_02628</name>
    <name evidence="12" type="ORF">NCTC12022_02646</name>
    <name evidence="13" type="ORF">NCTC12022_02662</name>
    <name evidence="14" type="ORF">NCTC12022_02715</name>
    <name evidence="15" type="ORF">NCTC12022_02717</name>
    <name evidence="16" type="ORF">NCTC12022_02850</name>
</gene>
<dbReference type="EMBL" id="UASS01000032">
    <property type="protein sequence ID" value="SPX61961.1"/>
    <property type="molecule type" value="Genomic_DNA"/>
</dbReference>
<dbReference type="NCBIfam" id="NF047593">
    <property type="entry name" value="IS66_ISAeme5_TnpA"/>
    <property type="match status" value="1"/>
</dbReference>